<dbReference type="EMBL" id="JJMP01000006">
    <property type="protein sequence ID" value="RYC51315.1"/>
    <property type="molecule type" value="Genomic_DNA"/>
</dbReference>
<dbReference type="CDD" id="cd00038">
    <property type="entry name" value="CAP_ED"/>
    <property type="match status" value="1"/>
</dbReference>
<dbReference type="PROSITE" id="PS50042">
    <property type="entry name" value="CNMP_BINDING_3"/>
    <property type="match status" value="1"/>
</dbReference>
<protein>
    <submittedName>
        <fullName evidence="2">cAMP-binding protein</fullName>
    </submittedName>
</protein>
<dbReference type="Gene3D" id="2.60.120.10">
    <property type="entry name" value="Jelly Rolls"/>
    <property type="match status" value="1"/>
</dbReference>
<dbReference type="SUPFAM" id="SSF51206">
    <property type="entry name" value="cAMP-binding domain-like"/>
    <property type="match status" value="1"/>
</dbReference>
<sequence length="194" mass="22840">MHESLLQNISKHVKLSPEEITLFNTFWTTKTLEKGDYLLQNGKVCKTDNYVISGSLKAYFINPEKGTEEILYFAIDDWWATDILSFQKQEPSMYTIQALEKTELLQIQYHAFQNMLAEIPRLERYFRIILEGYTASLQRRIVINNTYDAAHRYADFLENYPQLAKRVPQYLIASYLGVTPEFISRIRKNKPKLN</sequence>
<evidence type="ECO:0000259" key="1">
    <source>
        <dbReference type="PROSITE" id="PS50042"/>
    </source>
</evidence>
<dbReference type="InterPro" id="IPR018490">
    <property type="entry name" value="cNMP-bd_dom_sf"/>
</dbReference>
<dbReference type="Proteomes" id="UP000290261">
    <property type="component" value="Unassembled WGS sequence"/>
</dbReference>
<accession>A0A444VKL4</accession>
<feature type="domain" description="Cyclic nucleotide-binding" evidence="1">
    <location>
        <begin position="5"/>
        <end position="116"/>
    </location>
</feature>
<gene>
    <name evidence="2" type="ORF">DN53_14005</name>
</gene>
<dbReference type="Pfam" id="PF00027">
    <property type="entry name" value="cNMP_binding"/>
    <property type="match status" value="1"/>
</dbReference>
<dbReference type="AlphaFoldDB" id="A0A444VKL4"/>
<dbReference type="InterPro" id="IPR014710">
    <property type="entry name" value="RmlC-like_jellyroll"/>
</dbReference>
<proteinExistence type="predicted"/>
<name>A0A444VKL4_9FLAO</name>
<organism evidence="2 3">
    <name type="scientific">Flagellimonas olearia</name>
    <dbReference type="NCBI Taxonomy" id="552546"/>
    <lineage>
        <taxon>Bacteria</taxon>
        <taxon>Pseudomonadati</taxon>
        <taxon>Bacteroidota</taxon>
        <taxon>Flavobacteriia</taxon>
        <taxon>Flavobacteriales</taxon>
        <taxon>Flavobacteriaceae</taxon>
        <taxon>Flagellimonas</taxon>
    </lineage>
</organism>
<evidence type="ECO:0000313" key="3">
    <source>
        <dbReference type="Proteomes" id="UP000290261"/>
    </source>
</evidence>
<reference evidence="2 3" key="1">
    <citation type="submission" date="2014-04" db="EMBL/GenBank/DDBJ databases">
        <title>Whole genome of Muricauda olearia.</title>
        <authorList>
            <person name="Zhang X.-H."/>
            <person name="Tang K."/>
        </authorList>
    </citation>
    <scope>NUCLEOTIDE SEQUENCE [LARGE SCALE GENOMIC DNA]</scope>
    <source>
        <strain evidence="2 3">Th120</strain>
    </source>
</reference>
<evidence type="ECO:0000313" key="2">
    <source>
        <dbReference type="EMBL" id="RYC51315.1"/>
    </source>
</evidence>
<comment type="caution">
    <text evidence="2">The sequence shown here is derived from an EMBL/GenBank/DDBJ whole genome shotgun (WGS) entry which is preliminary data.</text>
</comment>
<dbReference type="RefSeq" id="WP_129654364.1">
    <property type="nucleotide sequence ID" value="NZ_ML142910.1"/>
</dbReference>
<dbReference type="InterPro" id="IPR000595">
    <property type="entry name" value="cNMP-bd_dom"/>
</dbReference>
<keyword evidence="3" id="KW-1185">Reference proteome</keyword>